<reference evidence="2 3" key="1">
    <citation type="journal article" date="2010" name="Syst. Appl. Microbiol.">
        <title>Four new species of Chryseobacterium from the rhizosphere of coastal sand dune plants, Chryseobacterium elymi sp. nov., Chryseobacterium hagamense sp. nov., Chryseobacterium lathyri sp. nov. and Chryseobacterium rhizosphaerae sp. nov.</title>
        <authorList>
            <person name="Cho S.H."/>
            <person name="Lee K.S."/>
            <person name="Shin D.S."/>
            <person name="Han J.H."/>
            <person name="Park K.S."/>
            <person name="Lee C.H."/>
            <person name="Park K.H."/>
            <person name="Kim S.B."/>
        </authorList>
    </citation>
    <scope>NUCLEOTIDE SEQUENCE [LARGE SCALE GENOMIC DNA]</scope>
    <source>
        <strain evidence="2 3">KCTC 22548</strain>
    </source>
</reference>
<dbReference type="EMBL" id="JAVDQY010000004">
    <property type="protein sequence ID" value="MDR6528237.1"/>
    <property type="molecule type" value="Genomic_DNA"/>
</dbReference>
<evidence type="ECO:0000313" key="2">
    <source>
        <dbReference type="EMBL" id="REC75881.1"/>
    </source>
</evidence>
<dbReference type="AlphaFoldDB" id="A0AAE3YCI2"/>
<reference evidence="1" key="3">
    <citation type="submission" date="2023-07" db="EMBL/GenBank/DDBJ databases">
        <title>Sorghum-associated microbial communities from plants grown in Nebraska, USA.</title>
        <authorList>
            <person name="Schachtman D."/>
        </authorList>
    </citation>
    <scope>NUCLEOTIDE SEQUENCE</scope>
    <source>
        <strain evidence="1">DS2360</strain>
    </source>
</reference>
<reference evidence="2" key="2">
    <citation type="submission" date="2018-06" db="EMBL/GenBank/DDBJ databases">
        <authorList>
            <person name="Newman J.D."/>
            <person name="Hugo C.J."/>
            <person name="Kriek I.-M."/>
            <person name="Nel L."/>
        </authorList>
    </citation>
    <scope>NUCLEOTIDE SEQUENCE</scope>
    <source>
        <strain evidence="2">KCTC 22548</strain>
    </source>
</reference>
<accession>A0AAE3YCI2</accession>
<dbReference type="Proteomes" id="UP001184861">
    <property type="component" value="Unassembled WGS sequence"/>
</dbReference>
<dbReference type="RefSeq" id="WP_047489451.1">
    <property type="nucleotide sequence ID" value="NZ_BJYH01000010.1"/>
</dbReference>
<protein>
    <submittedName>
        <fullName evidence="1">Uncharacterized protein</fullName>
    </submittedName>
</protein>
<name>A0AAE3YCI2_9FLAO</name>
<organism evidence="1 4">
    <name type="scientific">Chryseobacterium rhizosphaerae</name>
    <dbReference type="NCBI Taxonomy" id="395937"/>
    <lineage>
        <taxon>Bacteria</taxon>
        <taxon>Pseudomonadati</taxon>
        <taxon>Bacteroidota</taxon>
        <taxon>Flavobacteriia</taxon>
        <taxon>Flavobacteriales</taxon>
        <taxon>Weeksellaceae</taxon>
        <taxon>Chryseobacterium group</taxon>
        <taxon>Chryseobacterium</taxon>
    </lineage>
</organism>
<gene>
    <name evidence="2" type="ORF">DRF57_08920</name>
    <name evidence="1" type="ORF">J2787_003656</name>
</gene>
<proteinExistence type="predicted"/>
<sequence>MRNIYNKGDFRAGEEGKISCELQKYGNKKWRRTEKSAIEDQLKEEVRFLKTKKARRKTIWVKITKEINGLKRSDYKRFYTEKELKDAVKNQYVTRYFYMKNNKTKKK</sequence>
<evidence type="ECO:0000313" key="1">
    <source>
        <dbReference type="EMBL" id="MDR6528237.1"/>
    </source>
</evidence>
<evidence type="ECO:0000313" key="4">
    <source>
        <dbReference type="Proteomes" id="UP001184861"/>
    </source>
</evidence>
<dbReference type="Proteomes" id="UP000256491">
    <property type="component" value="Unassembled WGS sequence"/>
</dbReference>
<comment type="caution">
    <text evidence="1">The sequence shown here is derived from an EMBL/GenBank/DDBJ whole genome shotgun (WGS) entry which is preliminary data.</text>
</comment>
<evidence type="ECO:0000313" key="3">
    <source>
        <dbReference type="Proteomes" id="UP000256491"/>
    </source>
</evidence>
<dbReference type="EMBL" id="QNUF01000008">
    <property type="protein sequence ID" value="REC75881.1"/>
    <property type="molecule type" value="Genomic_DNA"/>
</dbReference>
<keyword evidence="3" id="KW-1185">Reference proteome</keyword>